<keyword evidence="5 7" id="KW-1133">Transmembrane helix</keyword>
<evidence type="ECO:0000259" key="9">
    <source>
        <dbReference type="PROSITE" id="PS50929"/>
    </source>
</evidence>
<reference evidence="11" key="1">
    <citation type="submission" date="2017-04" db="EMBL/GenBank/DDBJ databases">
        <title>Function of individual gut microbiota members based on whole genome sequencing of pure cultures obtained from chicken caecum.</title>
        <authorList>
            <person name="Medvecky M."/>
            <person name="Cejkova D."/>
            <person name="Polansky O."/>
            <person name="Karasova D."/>
            <person name="Kubasova T."/>
            <person name="Cizek A."/>
            <person name="Rychlik I."/>
        </authorList>
    </citation>
    <scope>NUCLEOTIDE SEQUENCE [LARGE SCALE GENOMIC DNA]</scope>
    <source>
        <strain evidence="11">An149</strain>
    </source>
</reference>
<dbReference type="GO" id="GO:0005524">
    <property type="term" value="F:ATP binding"/>
    <property type="evidence" value="ECO:0007669"/>
    <property type="project" value="UniProtKB-KW"/>
</dbReference>
<feature type="transmembrane region" description="Helical" evidence="7">
    <location>
        <begin position="256"/>
        <end position="281"/>
    </location>
</feature>
<dbReference type="Pfam" id="PF00664">
    <property type="entry name" value="ABC_membrane"/>
    <property type="match status" value="1"/>
</dbReference>
<feature type="transmembrane region" description="Helical" evidence="7">
    <location>
        <begin position="144"/>
        <end position="169"/>
    </location>
</feature>
<dbReference type="InterPro" id="IPR036640">
    <property type="entry name" value="ABC1_TM_sf"/>
</dbReference>
<feature type="transmembrane region" description="Helical" evidence="7">
    <location>
        <begin position="73"/>
        <end position="93"/>
    </location>
</feature>
<feature type="transmembrane region" description="Helical" evidence="7">
    <location>
        <begin position="33"/>
        <end position="53"/>
    </location>
</feature>
<evidence type="ECO:0000313" key="11">
    <source>
        <dbReference type="Proteomes" id="UP000196258"/>
    </source>
</evidence>
<dbReference type="CDD" id="cd07346">
    <property type="entry name" value="ABC_6TM_exporters"/>
    <property type="match status" value="1"/>
</dbReference>
<name>A0A1Y4QKB4_9FIRM</name>
<dbReference type="Pfam" id="PF00005">
    <property type="entry name" value="ABC_tran"/>
    <property type="match status" value="1"/>
</dbReference>
<evidence type="ECO:0000256" key="4">
    <source>
        <dbReference type="ARBA" id="ARBA00022840"/>
    </source>
</evidence>
<proteinExistence type="predicted"/>
<dbReference type="PROSITE" id="PS50893">
    <property type="entry name" value="ABC_TRANSPORTER_2"/>
    <property type="match status" value="1"/>
</dbReference>
<dbReference type="InterPro" id="IPR003439">
    <property type="entry name" value="ABC_transporter-like_ATP-bd"/>
</dbReference>
<dbReference type="SMART" id="SM00382">
    <property type="entry name" value="AAA"/>
    <property type="match status" value="1"/>
</dbReference>
<dbReference type="PANTHER" id="PTHR43394:SF1">
    <property type="entry name" value="ATP-BINDING CASSETTE SUB-FAMILY B MEMBER 10, MITOCHONDRIAL"/>
    <property type="match status" value="1"/>
</dbReference>
<dbReference type="InterPro" id="IPR003593">
    <property type="entry name" value="AAA+_ATPase"/>
</dbReference>
<evidence type="ECO:0000256" key="7">
    <source>
        <dbReference type="SAM" id="Phobius"/>
    </source>
</evidence>
<evidence type="ECO:0000259" key="8">
    <source>
        <dbReference type="PROSITE" id="PS50893"/>
    </source>
</evidence>
<dbReference type="GO" id="GO:0016887">
    <property type="term" value="F:ATP hydrolysis activity"/>
    <property type="evidence" value="ECO:0007669"/>
    <property type="project" value="InterPro"/>
</dbReference>
<dbReference type="EMBL" id="NFLB01000004">
    <property type="protein sequence ID" value="OUQ05704.1"/>
    <property type="molecule type" value="Genomic_DNA"/>
</dbReference>
<dbReference type="RefSeq" id="WP_087255605.1">
    <property type="nucleotide sequence ID" value="NZ_NFLB01000004.1"/>
</dbReference>
<keyword evidence="4" id="KW-0067">ATP-binding</keyword>
<evidence type="ECO:0000256" key="3">
    <source>
        <dbReference type="ARBA" id="ARBA00022741"/>
    </source>
</evidence>
<evidence type="ECO:0000256" key="1">
    <source>
        <dbReference type="ARBA" id="ARBA00004651"/>
    </source>
</evidence>
<dbReference type="Gene3D" id="1.20.1560.10">
    <property type="entry name" value="ABC transporter type 1, transmembrane domain"/>
    <property type="match status" value="1"/>
</dbReference>
<dbReference type="GO" id="GO:0005886">
    <property type="term" value="C:plasma membrane"/>
    <property type="evidence" value="ECO:0007669"/>
    <property type="project" value="UniProtKB-SubCell"/>
</dbReference>
<evidence type="ECO:0000256" key="5">
    <source>
        <dbReference type="ARBA" id="ARBA00022989"/>
    </source>
</evidence>
<feature type="domain" description="ABC transmembrane type-1" evidence="9">
    <location>
        <begin position="38"/>
        <end position="319"/>
    </location>
</feature>
<evidence type="ECO:0000313" key="10">
    <source>
        <dbReference type="EMBL" id="OUQ05704.1"/>
    </source>
</evidence>
<keyword evidence="3" id="KW-0547">Nucleotide-binding</keyword>
<comment type="subcellular location">
    <subcellularLocation>
        <location evidence="1">Cell membrane</location>
        <topology evidence="1">Multi-pass membrane protein</topology>
    </subcellularLocation>
</comment>
<comment type="caution">
    <text evidence="10">The sequence shown here is derived from an EMBL/GenBank/DDBJ whole genome shotgun (WGS) entry which is preliminary data.</text>
</comment>
<gene>
    <name evidence="10" type="ORF">B5E91_04635</name>
</gene>
<evidence type="ECO:0000256" key="2">
    <source>
        <dbReference type="ARBA" id="ARBA00022692"/>
    </source>
</evidence>
<dbReference type="PROSITE" id="PS00211">
    <property type="entry name" value="ABC_TRANSPORTER_1"/>
    <property type="match status" value="1"/>
</dbReference>
<feature type="domain" description="ABC transporter" evidence="8">
    <location>
        <begin position="358"/>
        <end position="583"/>
    </location>
</feature>
<sequence>MKRIKHIIKRIKEGRLNELFDQLLWLSTYVKRYWVLIAIYTFLMTSGSLLGLGTTVVSRDLVDVVTGESSKNLVYVIGMYVGTGIGQIFINVIRTRISLRIQLKIQTEIREDIFKQIMQTDWEYLLDYRTGDLLYRINGDAGMVANSILTFIPTVISVFISFFSAFWIMMKNDPIMALIALMGAPITLFTSRYTMRKMREFTKKNQDFSSNKMAFDQETFQNLQMIKAFGLVPKFIDDFHDVQQESMKISLDQNKYQTFGTIITSLVGQVIGYACYGYALFRLASGAISYGTMTMFVGMAGSLRGSFSSIVNLVPTLIRACINAQRIIEIIDLPREEVKDDKEARMILNKASKCGVEIYMNNVSFWYKEGKPVYENSSFYAHPGEIIGLLGPSGQGKTTTLNLLLGLFHPRKGSLKVGNPNGLMIDISSATRCLFSYIPQENTMFSGTIADNIKMLKPEATEQEIVQVLKTACAWEFVEGLEEGINTPVRELGRRFSQGQKQRLSIARALLVNTPILLLDEATSALDMATEKKVLNNILEHDPLRIIIVAAHRPSVFSMCHRVYKISNGSIHEANQEEVTRFLKGDD</sequence>
<dbReference type="Gene3D" id="3.40.50.300">
    <property type="entry name" value="P-loop containing nucleotide triphosphate hydrolases"/>
    <property type="match status" value="1"/>
</dbReference>
<keyword evidence="2 7" id="KW-0812">Transmembrane</keyword>
<dbReference type="SUPFAM" id="SSF52540">
    <property type="entry name" value="P-loop containing nucleoside triphosphate hydrolases"/>
    <property type="match status" value="1"/>
</dbReference>
<dbReference type="InterPro" id="IPR011527">
    <property type="entry name" value="ABC1_TM_dom"/>
</dbReference>
<dbReference type="PANTHER" id="PTHR43394">
    <property type="entry name" value="ATP-DEPENDENT PERMEASE MDL1, MITOCHONDRIAL"/>
    <property type="match status" value="1"/>
</dbReference>
<dbReference type="GO" id="GO:0015421">
    <property type="term" value="F:ABC-type oligopeptide transporter activity"/>
    <property type="evidence" value="ECO:0007669"/>
    <property type="project" value="TreeGrafter"/>
</dbReference>
<dbReference type="SUPFAM" id="SSF90123">
    <property type="entry name" value="ABC transporter transmembrane region"/>
    <property type="match status" value="1"/>
</dbReference>
<organism evidence="10 11">
    <name type="scientific">Thomasclavelia spiroformis</name>
    <dbReference type="NCBI Taxonomy" id="29348"/>
    <lineage>
        <taxon>Bacteria</taxon>
        <taxon>Bacillati</taxon>
        <taxon>Bacillota</taxon>
        <taxon>Erysipelotrichia</taxon>
        <taxon>Erysipelotrichales</taxon>
        <taxon>Coprobacillaceae</taxon>
        <taxon>Thomasclavelia</taxon>
    </lineage>
</organism>
<accession>A0A1Y4QKB4</accession>
<dbReference type="InterPro" id="IPR027417">
    <property type="entry name" value="P-loop_NTPase"/>
</dbReference>
<dbReference type="Proteomes" id="UP000196258">
    <property type="component" value="Unassembled WGS sequence"/>
</dbReference>
<feature type="transmembrane region" description="Helical" evidence="7">
    <location>
        <begin position="175"/>
        <end position="195"/>
    </location>
</feature>
<dbReference type="InterPro" id="IPR039421">
    <property type="entry name" value="Type_1_exporter"/>
</dbReference>
<dbReference type="InterPro" id="IPR017871">
    <property type="entry name" value="ABC_transporter-like_CS"/>
</dbReference>
<evidence type="ECO:0008006" key="12">
    <source>
        <dbReference type="Google" id="ProtNLM"/>
    </source>
</evidence>
<evidence type="ECO:0000256" key="6">
    <source>
        <dbReference type="ARBA" id="ARBA00023136"/>
    </source>
</evidence>
<keyword evidence="6 7" id="KW-0472">Membrane</keyword>
<dbReference type="PROSITE" id="PS50929">
    <property type="entry name" value="ABC_TM1F"/>
    <property type="match status" value="1"/>
</dbReference>
<protein>
    <recommendedName>
        <fullName evidence="12">ABC transporter ATP-binding protein</fullName>
    </recommendedName>
</protein>
<dbReference type="AlphaFoldDB" id="A0A1Y4QKB4"/>